<keyword evidence="1" id="KW-0732">Signal</keyword>
<protein>
    <submittedName>
        <fullName evidence="2">PIG-L family deacetylase</fullName>
    </submittedName>
</protein>
<reference evidence="2" key="2">
    <citation type="submission" date="2021-01" db="EMBL/GenBank/DDBJ databases">
        <authorList>
            <person name="Kang M."/>
        </authorList>
    </citation>
    <scope>NUCLEOTIDE SEQUENCE</scope>
    <source>
        <strain evidence="2">KACC 17527</strain>
    </source>
</reference>
<sequence>MSPAQAALLAVLGAPAGQATGALPATMVVGAHPDDETVGVGSRLPRLADARFVCVTDGAPRNGHDASRHGLTPQQYAQARRHELEAVLARCGIPAQRLHSLACPDQQASLQLAPLARSLADLMAADGTAVVLTQPYEGGHPDHDATAFAVHAAVALLRSRGATAPDVVEMASYHRGADGVRTCAFLPLPDGGDDAAMMLSLAPEEQRFKAELIAGFTTQRETLRGFPVDAEGFRPAPHYEFRAPPHPGKLHYENYPWGMTGERFRELASEAMAQLGLEGPL</sequence>
<proteinExistence type="predicted"/>
<dbReference type="EMBL" id="JAEPWM010000004">
    <property type="protein sequence ID" value="MBK6006718.1"/>
    <property type="molecule type" value="Genomic_DNA"/>
</dbReference>
<dbReference type="AlphaFoldDB" id="A0A934TSU1"/>
<dbReference type="PANTHER" id="PTHR12993:SF11">
    <property type="entry name" value="N-ACETYLGLUCOSAMINYL-PHOSPHATIDYLINOSITOL DE-N-ACETYLASE"/>
    <property type="match status" value="1"/>
</dbReference>
<dbReference type="PANTHER" id="PTHR12993">
    <property type="entry name" value="N-ACETYLGLUCOSAMINYL-PHOSPHATIDYLINOSITOL DE-N-ACETYLASE-RELATED"/>
    <property type="match status" value="1"/>
</dbReference>
<accession>A0A934TSU1</accession>
<dbReference type="GO" id="GO:0016811">
    <property type="term" value="F:hydrolase activity, acting on carbon-nitrogen (but not peptide) bonds, in linear amides"/>
    <property type="evidence" value="ECO:0007669"/>
    <property type="project" value="TreeGrafter"/>
</dbReference>
<dbReference type="Gene3D" id="3.40.50.10320">
    <property type="entry name" value="LmbE-like"/>
    <property type="match status" value="1"/>
</dbReference>
<evidence type="ECO:0000313" key="3">
    <source>
        <dbReference type="Proteomes" id="UP000630528"/>
    </source>
</evidence>
<gene>
    <name evidence="2" type="ORF">JJB11_11505</name>
</gene>
<comment type="caution">
    <text evidence="2">The sequence shown here is derived from an EMBL/GenBank/DDBJ whole genome shotgun (WGS) entry which is preliminary data.</text>
</comment>
<reference evidence="2" key="1">
    <citation type="journal article" date="2012" name="J. Microbiol. Biotechnol.">
        <title>Ramlibacter ginsenosidimutans sp. nov., with ginsenoside-converting activity.</title>
        <authorList>
            <person name="Wang L."/>
            <person name="An D.S."/>
            <person name="Kim S.G."/>
            <person name="Jin F.X."/>
            <person name="Kim S.C."/>
            <person name="Lee S.T."/>
            <person name="Im W.T."/>
        </authorList>
    </citation>
    <scope>NUCLEOTIDE SEQUENCE</scope>
    <source>
        <strain evidence="2">KACC 17527</strain>
    </source>
</reference>
<dbReference type="InterPro" id="IPR003737">
    <property type="entry name" value="GlcNAc_PI_deacetylase-related"/>
</dbReference>
<dbReference type="SUPFAM" id="SSF102588">
    <property type="entry name" value="LmbE-like"/>
    <property type="match status" value="1"/>
</dbReference>
<name>A0A934TSU1_9BURK</name>
<dbReference type="RefSeq" id="WP_201170739.1">
    <property type="nucleotide sequence ID" value="NZ_JAEPWM010000004.1"/>
</dbReference>
<dbReference type="InterPro" id="IPR024078">
    <property type="entry name" value="LmbE-like_dom_sf"/>
</dbReference>
<dbReference type="Pfam" id="PF02585">
    <property type="entry name" value="PIG-L"/>
    <property type="match status" value="1"/>
</dbReference>
<evidence type="ECO:0000256" key="1">
    <source>
        <dbReference type="SAM" id="SignalP"/>
    </source>
</evidence>
<dbReference type="Proteomes" id="UP000630528">
    <property type="component" value="Unassembled WGS sequence"/>
</dbReference>
<organism evidence="2 3">
    <name type="scientific">Ramlibacter ginsenosidimutans</name>
    <dbReference type="NCBI Taxonomy" id="502333"/>
    <lineage>
        <taxon>Bacteria</taxon>
        <taxon>Pseudomonadati</taxon>
        <taxon>Pseudomonadota</taxon>
        <taxon>Betaproteobacteria</taxon>
        <taxon>Burkholderiales</taxon>
        <taxon>Comamonadaceae</taxon>
        <taxon>Ramlibacter</taxon>
    </lineage>
</organism>
<keyword evidence="3" id="KW-1185">Reference proteome</keyword>
<feature type="chain" id="PRO_5036820033" evidence="1">
    <location>
        <begin position="22"/>
        <end position="281"/>
    </location>
</feature>
<feature type="signal peptide" evidence="1">
    <location>
        <begin position="1"/>
        <end position="21"/>
    </location>
</feature>
<evidence type="ECO:0000313" key="2">
    <source>
        <dbReference type="EMBL" id="MBK6006718.1"/>
    </source>
</evidence>